<evidence type="ECO:0000313" key="2">
    <source>
        <dbReference type="EMBL" id="KUP95103.1"/>
    </source>
</evidence>
<keyword evidence="1" id="KW-0472">Membrane</keyword>
<dbReference type="AlphaFoldDB" id="A0A132C3C1"/>
<keyword evidence="1" id="KW-1133">Transmembrane helix</keyword>
<sequence length="170" mass="17182">MPPRNTGTQRQAAAILSGWLEISRWISARSAIASPAPISGDSIQLAAMLLKVIQSTAPKPTAAMLAPMIAPMMLWVVETGAPIQVARLTQSAEAAMAAIIALISTSGALMAAGWISRCDTVATTSLPPSSAPAVSARAAAMRAAAIGSALAPTAGPMLLATSLAPMLIAR</sequence>
<name>A0A132C3C1_9RHOB</name>
<protein>
    <submittedName>
        <fullName evidence="2">Uncharacterized protein</fullName>
    </submittedName>
</protein>
<dbReference type="EMBL" id="LPUY01000001">
    <property type="protein sequence ID" value="KUP95103.1"/>
    <property type="molecule type" value="Genomic_DNA"/>
</dbReference>
<comment type="caution">
    <text evidence="2">The sequence shown here is derived from an EMBL/GenBank/DDBJ whole genome shotgun (WGS) entry which is preliminary data.</text>
</comment>
<keyword evidence="3" id="KW-1185">Reference proteome</keyword>
<keyword evidence="1" id="KW-0812">Transmembrane</keyword>
<organism evidence="2 3">
    <name type="scientific">Tritonibacter horizontis</name>
    <dbReference type="NCBI Taxonomy" id="1768241"/>
    <lineage>
        <taxon>Bacteria</taxon>
        <taxon>Pseudomonadati</taxon>
        <taxon>Pseudomonadota</taxon>
        <taxon>Alphaproteobacteria</taxon>
        <taxon>Rhodobacterales</taxon>
        <taxon>Paracoccaceae</taxon>
        <taxon>Tritonibacter</taxon>
    </lineage>
</organism>
<feature type="transmembrane region" description="Helical" evidence="1">
    <location>
        <begin position="94"/>
        <end position="115"/>
    </location>
</feature>
<evidence type="ECO:0000256" key="1">
    <source>
        <dbReference type="SAM" id="Phobius"/>
    </source>
</evidence>
<reference evidence="2 3" key="1">
    <citation type="submission" date="2015-12" db="EMBL/GenBank/DDBJ databases">
        <title>Genome sequence of the marine Rhodobacteraceae strain O3.65, Candidatus Tritonibacter horizontis.</title>
        <authorList>
            <person name="Poehlein A."/>
            <person name="Giebel H.A."/>
            <person name="Voget S."/>
            <person name="Brinkhoff T."/>
        </authorList>
    </citation>
    <scope>NUCLEOTIDE SEQUENCE [LARGE SCALE GENOMIC DNA]</scope>
    <source>
        <strain evidence="2 3">O3.65</strain>
    </source>
</reference>
<gene>
    <name evidence="2" type="ORF">TRIHO_00010</name>
</gene>
<dbReference type="Proteomes" id="UP000068382">
    <property type="component" value="Unassembled WGS sequence"/>
</dbReference>
<accession>A0A132C3C1</accession>
<evidence type="ECO:0000313" key="3">
    <source>
        <dbReference type="Proteomes" id="UP000068382"/>
    </source>
</evidence>
<proteinExistence type="predicted"/>